<evidence type="ECO:0000259" key="5">
    <source>
        <dbReference type="Pfam" id="PF00703"/>
    </source>
</evidence>
<dbReference type="InterPro" id="IPR036156">
    <property type="entry name" value="Beta-gal/glucu_dom_sf"/>
</dbReference>
<comment type="similarity">
    <text evidence="1">Belongs to the glycosyl hydrolase 2 family.</text>
</comment>
<dbReference type="GO" id="GO:0005975">
    <property type="term" value="P:carbohydrate metabolic process"/>
    <property type="evidence" value="ECO:0007669"/>
    <property type="project" value="InterPro"/>
</dbReference>
<evidence type="ECO:0000256" key="4">
    <source>
        <dbReference type="SAM" id="SignalP"/>
    </source>
</evidence>
<keyword evidence="3" id="KW-0326">Glycosidase</keyword>
<proteinExistence type="inferred from homology"/>
<dbReference type="PROSITE" id="PS00608">
    <property type="entry name" value="GLYCOSYL_HYDROL_F2_2"/>
    <property type="match status" value="1"/>
</dbReference>
<dbReference type="InterPro" id="IPR023232">
    <property type="entry name" value="Glyco_hydro_2_AS"/>
</dbReference>
<organism evidence="8 9">
    <name type="scientific">Eiseniibacteriota bacterium</name>
    <dbReference type="NCBI Taxonomy" id="2212470"/>
    <lineage>
        <taxon>Bacteria</taxon>
        <taxon>Candidatus Eiseniibacteriota</taxon>
    </lineage>
</organism>
<dbReference type="Proteomes" id="UP000547674">
    <property type="component" value="Unassembled WGS sequence"/>
</dbReference>
<feature type="signal peptide" evidence="4">
    <location>
        <begin position="1"/>
        <end position="20"/>
    </location>
</feature>
<dbReference type="InterPro" id="IPR008979">
    <property type="entry name" value="Galactose-bd-like_sf"/>
</dbReference>
<feature type="domain" description="Glycoside hydrolase family 2 catalytic" evidence="6">
    <location>
        <begin position="299"/>
        <end position="518"/>
    </location>
</feature>
<dbReference type="AlphaFoldDB" id="A0A7Y2H0Q6"/>
<dbReference type="PRINTS" id="PR00132">
    <property type="entry name" value="GLHYDRLASE2"/>
</dbReference>
<dbReference type="InterPro" id="IPR017853">
    <property type="entry name" value="GH"/>
</dbReference>
<evidence type="ECO:0000256" key="2">
    <source>
        <dbReference type="ARBA" id="ARBA00022801"/>
    </source>
</evidence>
<dbReference type="Gene3D" id="3.20.20.80">
    <property type="entry name" value="Glycosidases"/>
    <property type="match status" value="1"/>
</dbReference>
<sequence length="606" mass="69237">MKLAVAITLIGISLCLSTEANCMEQLTNVASRDGVVLNGEWQIIIDPYNTGSIDYLSRPRENGFWSSPGPKTATDPHEWNFTDDEVLRVPGDWNSQRKDLFFYEGTVWYRRAFDAAPKPDHRYFLCFGGANKSAAVWVNGTKLGEHHVGFTPFHFEVTSLLQAGTNDVTVRVNNVRRHDGVPGMNTDWWNYGGITRDVRLVETPATFVRDLEISFDGNQMTANIRLDGSTSANTNVVLSIEELSVSQEARSDEQGLLSLTIEVGDGMQRWSPENPRLYDVRATTIDDTLTDRIGFRTIETRGSEILLNGEAVFLRGICIHEEALSREGRAHSKSDARELLSLAKELGCNYVRLAHYPHNEAMLRMADELGLLVWAEVPVYWTLDYENPETLAEAKTHLTEMIERDRNRASIIIWSIGNETGDEPVRTAFRRALGEHVKSLDSKRLLSAAMWARAEIEEDRPVRFVVEDPFGEMADVLAINSYIGWYWAKVEDLRENTVDRAWDKPLIISEFGAGMKHGFRGADTERWTEDFGLRIYRETLDWSKRIEGLAGISPWILKDFRSPRRQLSGVQDWYNLKGMVDHLGQRKEVFGLLQEHYRWIEEEWQE</sequence>
<dbReference type="InterPro" id="IPR013783">
    <property type="entry name" value="Ig-like_fold"/>
</dbReference>
<feature type="chain" id="PRO_5031207032" evidence="4">
    <location>
        <begin position="21"/>
        <end position="606"/>
    </location>
</feature>
<keyword evidence="4" id="KW-0732">Signal</keyword>
<evidence type="ECO:0000259" key="6">
    <source>
        <dbReference type="Pfam" id="PF02836"/>
    </source>
</evidence>
<evidence type="ECO:0000313" key="9">
    <source>
        <dbReference type="Proteomes" id="UP000547674"/>
    </source>
</evidence>
<dbReference type="InterPro" id="IPR006103">
    <property type="entry name" value="Glyco_hydro_2_cat"/>
</dbReference>
<evidence type="ECO:0000256" key="3">
    <source>
        <dbReference type="ARBA" id="ARBA00023295"/>
    </source>
</evidence>
<evidence type="ECO:0000259" key="7">
    <source>
        <dbReference type="Pfam" id="PF02837"/>
    </source>
</evidence>
<dbReference type="InterPro" id="IPR051913">
    <property type="entry name" value="GH2_Domain-Containing"/>
</dbReference>
<feature type="domain" description="Glycosyl hydrolases family 2 sugar binding" evidence="7">
    <location>
        <begin position="37"/>
        <end position="204"/>
    </location>
</feature>
<dbReference type="Gene3D" id="2.60.40.10">
    <property type="entry name" value="Immunoglobulins"/>
    <property type="match status" value="1"/>
</dbReference>
<comment type="caution">
    <text evidence="8">The sequence shown here is derived from an EMBL/GenBank/DDBJ whole genome shotgun (WGS) entry which is preliminary data.</text>
</comment>
<dbReference type="SUPFAM" id="SSF51445">
    <property type="entry name" value="(Trans)glycosidases"/>
    <property type="match status" value="1"/>
</dbReference>
<dbReference type="SUPFAM" id="SSF49303">
    <property type="entry name" value="beta-Galactosidase/glucuronidase domain"/>
    <property type="match status" value="1"/>
</dbReference>
<dbReference type="EMBL" id="JABDJR010000022">
    <property type="protein sequence ID" value="NNF05255.1"/>
    <property type="molecule type" value="Genomic_DNA"/>
</dbReference>
<keyword evidence="2" id="KW-0378">Hydrolase</keyword>
<dbReference type="Pfam" id="PF00703">
    <property type="entry name" value="Glyco_hydro_2"/>
    <property type="match status" value="1"/>
</dbReference>
<feature type="domain" description="Glycoside hydrolase family 2 immunoglobulin-like beta-sandwich" evidence="5">
    <location>
        <begin position="210"/>
        <end position="296"/>
    </location>
</feature>
<reference evidence="8 9" key="1">
    <citation type="submission" date="2020-03" db="EMBL/GenBank/DDBJ databases">
        <title>Metabolic flexibility allows generalist bacteria to become dominant in a frequently disturbed ecosystem.</title>
        <authorList>
            <person name="Chen Y.-J."/>
            <person name="Leung P.M."/>
            <person name="Bay S.K."/>
            <person name="Hugenholtz P."/>
            <person name="Kessler A.J."/>
            <person name="Shelley G."/>
            <person name="Waite D.W."/>
            <person name="Cook P.L."/>
            <person name="Greening C."/>
        </authorList>
    </citation>
    <scope>NUCLEOTIDE SEQUENCE [LARGE SCALE GENOMIC DNA]</scope>
    <source>
        <strain evidence="8">SS_bin_28</strain>
    </source>
</reference>
<dbReference type="Pfam" id="PF02836">
    <property type="entry name" value="Glyco_hydro_2_C"/>
    <property type="match status" value="1"/>
</dbReference>
<dbReference type="InterPro" id="IPR006101">
    <property type="entry name" value="Glyco_hydro_2"/>
</dbReference>
<gene>
    <name evidence="8" type="ORF">HKN21_00710</name>
</gene>
<dbReference type="InterPro" id="IPR006104">
    <property type="entry name" value="Glyco_hydro_2_N"/>
</dbReference>
<dbReference type="GO" id="GO:0004553">
    <property type="term" value="F:hydrolase activity, hydrolyzing O-glycosyl compounds"/>
    <property type="evidence" value="ECO:0007669"/>
    <property type="project" value="InterPro"/>
</dbReference>
<name>A0A7Y2H0Q6_UNCEI</name>
<dbReference type="Gene3D" id="2.60.120.260">
    <property type="entry name" value="Galactose-binding domain-like"/>
    <property type="match status" value="1"/>
</dbReference>
<accession>A0A7Y2H0Q6</accession>
<dbReference type="SUPFAM" id="SSF49785">
    <property type="entry name" value="Galactose-binding domain-like"/>
    <property type="match status" value="1"/>
</dbReference>
<dbReference type="PANTHER" id="PTHR42732:SF1">
    <property type="entry name" value="BETA-MANNOSIDASE"/>
    <property type="match status" value="1"/>
</dbReference>
<dbReference type="InterPro" id="IPR006102">
    <property type="entry name" value="Ig-like_GH2"/>
</dbReference>
<protein>
    <submittedName>
        <fullName evidence="8">Beta-glucuronidase</fullName>
    </submittedName>
</protein>
<evidence type="ECO:0000256" key="1">
    <source>
        <dbReference type="ARBA" id="ARBA00007401"/>
    </source>
</evidence>
<evidence type="ECO:0000313" key="8">
    <source>
        <dbReference type="EMBL" id="NNF05255.1"/>
    </source>
</evidence>
<dbReference type="Pfam" id="PF02837">
    <property type="entry name" value="Glyco_hydro_2_N"/>
    <property type="match status" value="1"/>
</dbReference>
<dbReference type="PANTHER" id="PTHR42732">
    <property type="entry name" value="BETA-GALACTOSIDASE"/>
    <property type="match status" value="1"/>
</dbReference>